<reference evidence="12" key="1">
    <citation type="journal article" date="2019" name="Int. J. Syst. Evol. Microbiol.">
        <title>The Global Catalogue of Microorganisms (GCM) 10K type strain sequencing project: providing services to taxonomists for standard genome sequencing and annotation.</title>
        <authorList>
            <consortium name="The Broad Institute Genomics Platform"/>
            <consortium name="The Broad Institute Genome Sequencing Center for Infectious Disease"/>
            <person name="Wu L."/>
            <person name="Ma J."/>
        </authorList>
    </citation>
    <scope>NUCLEOTIDE SEQUENCE [LARGE SCALE GENOMIC DNA]</scope>
    <source>
        <strain evidence="12">CCUG 61484</strain>
    </source>
</reference>
<dbReference type="InterPro" id="IPR000705">
    <property type="entry name" value="Galactokinase"/>
</dbReference>
<dbReference type="GO" id="GO:0004335">
    <property type="term" value="F:galactokinase activity"/>
    <property type="evidence" value="ECO:0007669"/>
    <property type="project" value="UniProtKB-EC"/>
</dbReference>
<dbReference type="SUPFAM" id="SSF55060">
    <property type="entry name" value="GHMP Kinase, C-terminal domain"/>
    <property type="match status" value="1"/>
</dbReference>
<keyword evidence="4" id="KW-0418">Kinase</keyword>
<dbReference type="PANTHER" id="PTHR10457">
    <property type="entry name" value="MEVALONATE KINASE/GALACTOKINASE"/>
    <property type="match status" value="1"/>
</dbReference>
<evidence type="ECO:0000313" key="12">
    <source>
        <dbReference type="Proteomes" id="UP001597010"/>
    </source>
</evidence>
<dbReference type="EMBL" id="JBHTHZ010000001">
    <property type="protein sequence ID" value="MFD0792045.1"/>
    <property type="molecule type" value="Genomic_DNA"/>
</dbReference>
<keyword evidence="5" id="KW-0067">ATP-binding</keyword>
<evidence type="ECO:0000256" key="5">
    <source>
        <dbReference type="ARBA" id="ARBA00022840"/>
    </source>
</evidence>
<dbReference type="Pfam" id="PF08544">
    <property type="entry name" value="GHMP_kinases_C"/>
    <property type="match status" value="1"/>
</dbReference>
<dbReference type="InterPro" id="IPR019741">
    <property type="entry name" value="Galactokinase_CS"/>
</dbReference>
<dbReference type="EC" id="2.7.1.6" evidence="7"/>
<dbReference type="InterPro" id="IPR019539">
    <property type="entry name" value="GalKase_N"/>
</dbReference>
<dbReference type="Gene3D" id="3.30.70.890">
    <property type="entry name" value="GHMP kinase, C-terminal domain"/>
    <property type="match status" value="1"/>
</dbReference>
<comment type="caution">
    <text evidence="11">The sequence shown here is derived from an EMBL/GenBank/DDBJ whole genome shotgun (WGS) entry which is preliminary data.</text>
</comment>
<evidence type="ECO:0000256" key="1">
    <source>
        <dbReference type="ARBA" id="ARBA00006566"/>
    </source>
</evidence>
<dbReference type="InterPro" id="IPR006203">
    <property type="entry name" value="GHMP_knse_ATP-bd_CS"/>
</dbReference>
<dbReference type="PRINTS" id="PR00959">
    <property type="entry name" value="MEVGALKINASE"/>
</dbReference>
<dbReference type="Pfam" id="PF00288">
    <property type="entry name" value="GHMP_kinases_N"/>
    <property type="match status" value="1"/>
</dbReference>
<dbReference type="InterPro" id="IPR013750">
    <property type="entry name" value="GHMP_kinase_C_dom"/>
</dbReference>
<dbReference type="Gene3D" id="3.30.230.10">
    <property type="match status" value="1"/>
</dbReference>
<evidence type="ECO:0000256" key="6">
    <source>
        <dbReference type="ARBA" id="ARBA00023144"/>
    </source>
</evidence>
<evidence type="ECO:0000256" key="2">
    <source>
        <dbReference type="ARBA" id="ARBA00022679"/>
    </source>
</evidence>
<dbReference type="NCBIfam" id="TIGR00131">
    <property type="entry name" value="gal_kin"/>
    <property type="match status" value="1"/>
</dbReference>
<keyword evidence="12" id="KW-1185">Reference proteome</keyword>
<dbReference type="RefSeq" id="WP_377110756.1">
    <property type="nucleotide sequence ID" value="NZ_JBHTHZ010000001.1"/>
</dbReference>
<evidence type="ECO:0000259" key="8">
    <source>
        <dbReference type="Pfam" id="PF00288"/>
    </source>
</evidence>
<dbReference type="Proteomes" id="UP001597010">
    <property type="component" value="Unassembled WGS sequence"/>
</dbReference>
<evidence type="ECO:0000256" key="4">
    <source>
        <dbReference type="ARBA" id="ARBA00022777"/>
    </source>
</evidence>
<keyword evidence="6" id="KW-0299">Galactose metabolism</keyword>
<keyword evidence="2 11" id="KW-0808">Transferase</keyword>
<dbReference type="InterPro" id="IPR036554">
    <property type="entry name" value="GHMP_kinase_C_sf"/>
</dbReference>
<evidence type="ECO:0000313" key="11">
    <source>
        <dbReference type="EMBL" id="MFD0792045.1"/>
    </source>
</evidence>
<dbReference type="InterPro" id="IPR006204">
    <property type="entry name" value="GHMP_kinase_N_dom"/>
</dbReference>
<name>A0ABW3AMM8_9SPHI</name>
<protein>
    <recommendedName>
        <fullName evidence="7">Galactokinase</fullName>
        <ecNumber evidence="7">2.7.1.6</ecNumber>
    </recommendedName>
</protein>
<accession>A0ABW3AMM8</accession>
<comment type="similarity">
    <text evidence="1">Belongs to the GHMP kinase family. GalK subfamily.</text>
</comment>
<dbReference type="PROSITE" id="PS00106">
    <property type="entry name" value="GALACTOKINASE"/>
    <property type="match status" value="1"/>
</dbReference>
<keyword evidence="6" id="KW-0119">Carbohydrate metabolism</keyword>
<sequence>MSLRKKIIVRAPGRINLIGEHTDYNGGLALPMAIDRYIEVTVRPRTDELLVLWSPEFGGINLPLQDLRPAPGTWHTYVQGVCHALLEAGHRLGGFELDAGGNIPVGTGMSSSAALCCATVMALNALFELKLNRHEMALLAQRAEHTFAGVQCGLLDQYACLFAKKGYALKMDFSTLQFDYIRVELPKHSLLLLDSAVKHSLAATEYNLRKQECRRALELVQVRYPRVTAMRNLSVSHLQECVLHEDAVAYKRARFFLEENSRVEQAVAALKARDMAAFGRLLNESHRGLADLYQVSCPEIEKLWRMAAVRDNFLGARLMGGGFGGCTLNLTKMPASGGLASLGKEYAEFSGKDLKHYLLKSADGAQVTGHNAAHQLVVADGPLSGAPAALNPQTT</sequence>
<dbReference type="Pfam" id="PF10509">
    <property type="entry name" value="GalKase_gal_bdg"/>
    <property type="match status" value="1"/>
</dbReference>
<dbReference type="PIRSF" id="PIRSF000530">
    <property type="entry name" value="Galactokinase"/>
    <property type="match status" value="1"/>
</dbReference>
<gene>
    <name evidence="11" type="primary">galK</name>
    <name evidence="11" type="ORF">ACFQZX_00370</name>
</gene>
<dbReference type="InterPro" id="IPR020568">
    <property type="entry name" value="Ribosomal_Su5_D2-typ_SF"/>
</dbReference>
<evidence type="ECO:0000259" key="9">
    <source>
        <dbReference type="Pfam" id="PF08544"/>
    </source>
</evidence>
<dbReference type="InterPro" id="IPR006206">
    <property type="entry name" value="Mevalonate/galactokinase"/>
</dbReference>
<proteinExistence type="inferred from homology"/>
<feature type="domain" description="GHMP kinase N-terminal" evidence="8">
    <location>
        <begin position="77"/>
        <end position="163"/>
    </location>
</feature>
<dbReference type="SUPFAM" id="SSF54211">
    <property type="entry name" value="Ribosomal protein S5 domain 2-like"/>
    <property type="match status" value="1"/>
</dbReference>
<organism evidence="11 12">
    <name type="scientific">Mucilaginibacter litoreus</name>
    <dbReference type="NCBI Taxonomy" id="1048221"/>
    <lineage>
        <taxon>Bacteria</taxon>
        <taxon>Pseudomonadati</taxon>
        <taxon>Bacteroidota</taxon>
        <taxon>Sphingobacteriia</taxon>
        <taxon>Sphingobacteriales</taxon>
        <taxon>Sphingobacteriaceae</taxon>
        <taxon>Mucilaginibacter</taxon>
    </lineage>
</organism>
<evidence type="ECO:0000256" key="7">
    <source>
        <dbReference type="NCBIfam" id="TIGR00131"/>
    </source>
</evidence>
<keyword evidence="3" id="KW-0547">Nucleotide-binding</keyword>
<feature type="domain" description="GHMP kinase C-terminal" evidence="9">
    <location>
        <begin position="267"/>
        <end position="331"/>
    </location>
</feature>
<dbReference type="InterPro" id="IPR014721">
    <property type="entry name" value="Ribsml_uS5_D2-typ_fold_subgr"/>
</dbReference>
<evidence type="ECO:0000259" key="10">
    <source>
        <dbReference type="Pfam" id="PF10509"/>
    </source>
</evidence>
<dbReference type="PRINTS" id="PR00473">
    <property type="entry name" value="GALCTOKINASE"/>
</dbReference>
<dbReference type="PROSITE" id="PS00627">
    <property type="entry name" value="GHMP_KINASES_ATP"/>
    <property type="match status" value="1"/>
</dbReference>
<dbReference type="PANTHER" id="PTHR10457:SF7">
    <property type="entry name" value="GALACTOKINASE-RELATED"/>
    <property type="match status" value="1"/>
</dbReference>
<evidence type="ECO:0000256" key="3">
    <source>
        <dbReference type="ARBA" id="ARBA00022741"/>
    </source>
</evidence>
<feature type="domain" description="Galactokinase N-terminal" evidence="10">
    <location>
        <begin position="6"/>
        <end position="44"/>
    </location>
</feature>